<accession>A0A918P5D2</accession>
<gene>
    <name evidence="2" type="ORF">GCM10011289_27990</name>
</gene>
<reference evidence="2" key="1">
    <citation type="journal article" date="2014" name="Int. J. Syst. Evol. Microbiol.">
        <title>Complete genome sequence of Corynebacterium casei LMG S-19264T (=DSM 44701T), isolated from a smear-ripened cheese.</title>
        <authorList>
            <consortium name="US DOE Joint Genome Institute (JGI-PGF)"/>
            <person name="Walter F."/>
            <person name="Albersmeier A."/>
            <person name="Kalinowski J."/>
            <person name="Ruckert C."/>
        </authorList>
    </citation>
    <scope>NUCLEOTIDE SEQUENCE</scope>
    <source>
        <strain evidence="2">KCTC 32182</strain>
    </source>
</reference>
<dbReference type="Proteomes" id="UP000645257">
    <property type="component" value="Unassembled WGS sequence"/>
</dbReference>
<comment type="caution">
    <text evidence="2">The sequence shown here is derived from an EMBL/GenBank/DDBJ whole genome shotgun (WGS) entry which is preliminary data.</text>
</comment>
<keyword evidence="1" id="KW-0472">Membrane</keyword>
<sequence>MKQRTARQGRNGARWLRRALRFPFLLVVALVILFEEFAWDELAALAARFARWRPVAALEKRIMALPPLAALAVFLVPGVLLLPVKLAAVWLIAAEHVLTGLTVIVLAKVAGTALVARIFSLTRPQLMTVRWFAAIHDRVVAFKRSLHETLRAMAVWRAAVAWLRRLRASRRSGGMSRFVRRRLEHWRRS</sequence>
<name>A0A918P5D2_9NEIS</name>
<evidence type="ECO:0000313" key="2">
    <source>
        <dbReference type="EMBL" id="GGY22550.1"/>
    </source>
</evidence>
<dbReference type="EMBL" id="BMYX01000017">
    <property type="protein sequence ID" value="GGY22550.1"/>
    <property type="molecule type" value="Genomic_DNA"/>
</dbReference>
<organism evidence="2 3">
    <name type="scientific">Paludibacterium paludis</name>
    <dbReference type="NCBI Taxonomy" id="1225769"/>
    <lineage>
        <taxon>Bacteria</taxon>
        <taxon>Pseudomonadati</taxon>
        <taxon>Pseudomonadota</taxon>
        <taxon>Betaproteobacteria</taxon>
        <taxon>Neisseriales</taxon>
        <taxon>Chromobacteriaceae</taxon>
        <taxon>Paludibacterium</taxon>
    </lineage>
</organism>
<evidence type="ECO:0000313" key="3">
    <source>
        <dbReference type="Proteomes" id="UP000645257"/>
    </source>
</evidence>
<reference evidence="2" key="2">
    <citation type="submission" date="2020-09" db="EMBL/GenBank/DDBJ databases">
        <authorList>
            <person name="Sun Q."/>
            <person name="Kim S."/>
        </authorList>
    </citation>
    <scope>NUCLEOTIDE SEQUENCE</scope>
    <source>
        <strain evidence="2">KCTC 32182</strain>
    </source>
</reference>
<evidence type="ECO:0008006" key="4">
    <source>
        <dbReference type="Google" id="ProtNLM"/>
    </source>
</evidence>
<keyword evidence="3" id="KW-1185">Reference proteome</keyword>
<keyword evidence="1" id="KW-0812">Transmembrane</keyword>
<feature type="transmembrane region" description="Helical" evidence="1">
    <location>
        <begin position="62"/>
        <end position="84"/>
    </location>
</feature>
<evidence type="ECO:0000256" key="1">
    <source>
        <dbReference type="SAM" id="Phobius"/>
    </source>
</evidence>
<dbReference type="AlphaFoldDB" id="A0A918P5D2"/>
<proteinExistence type="predicted"/>
<keyword evidence="1" id="KW-1133">Transmembrane helix</keyword>
<protein>
    <recommendedName>
        <fullName evidence="4">Transmembrane protein</fullName>
    </recommendedName>
</protein>
<feature type="transmembrane region" description="Helical" evidence="1">
    <location>
        <begin position="96"/>
        <end position="119"/>
    </location>
</feature>